<dbReference type="InterPro" id="IPR047173">
    <property type="entry name" value="STRAD_A/B-like"/>
</dbReference>
<dbReference type="InterPro" id="IPR011009">
    <property type="entry name" value="Kinase-like_dom_sf"/>
</dbReference>
<comment type="similarity">
    <text evidence="1">Belongs to the protein kinase superfamily. STE Ser/Thr protein kinase family. STE20 subfamily.</text>
</comment>
<gene>
    <name evidence="3" type="ORF">M569_07954</name>
</gene>
<dbReference type="SUPFAM" id="SSF56112">
    <property type="entry name" value="Protein kinase-like (PK-like)"/>
    <property type="match status" value="1"/>
</dbReference>
<dbReference type="PANTHER" id="PTHR48014">
    <property type="entry name" value="SERINE/THREONINE-PROTEIN KINASE FRAY2"/>
    <property type="match status" value="1"/>
</dbReference>
<protein>
    <recommendedName>
        <fullName evidence="2">Protein kinase domain-containing protein</fullName>
    </recommendedName>
</protein>
<dbReference type="GO" id="GO:0004672">
    <property type="term" value="F:protein kinase activity"/>
    <property type="evidence" value="ECO:0007669"/>
    <property type="project" value="InterPro"/>
</dbReference>
<evidence type="ECO:0000256" key="1">
    <source>
        <dbReference type="ARBA" id="ARBA00008874"/>
    </source>
</evidence>
<name>S8DUM0_9LAMI</name>
<feature type="non-terminal residue" evidence="3">
    <location>
        <position position="1"/>
    </location>
</feature>
<dbReference type="EMBL" id="AUSU01003456">
    <property type="protein sequence ID" value="EPS66828.1"/>
    <property type="molecule type" value="Genomic_DNA"/>
</dbReference>
<dbReference type="Proteomes" id="UP000015453">
    <property type="component" value="Unassembled WGS sequence"/>
</dbReference>
<dbReference type="PANTHER" id="PTHR48014:SF3">
    <property type="entry name" value="PROTEIN KINASE DOMAIN-CONTAINING PROTEIN"/>
    <property type="match status" value="1"/>
</dbReference>
<evidence type="ECO:0000313" key="3">
    <source>
        <dbReference type="EMBL" id="EPS66828.1"/>
    </source>
</evidence>
<dbReference type="GO" id="GO:0043539">
    <property type="term" value="F:protein serine/threonine kinase activator activity"/>
    <property type="evidence" value="ECO:0007669"/>
    <property type="project" value="InterPro"/>
</dbReference>
<sequence>LVKMKDRFVSDSIFCVAYEHMDRGSIRRRMRKRFPNGLPEKAILFTLRSVLQGLRAIHRAGLVHGEVNAGHVFMSSSLEIKLGFAATVHDEDDDEPIPESSSSYLRAAEICEWAAAPELYGGSRATQGGDMWMVGVAALEMGYGRLEFGSRDEFMEWVERIRRKGKLPKDEIGGGKKCEVLMMLAMMKKEVKRRGRCFSREFVDMVMTCLAAEAGERSTATELLRSDLFGKLD</sequence>
<comment type="caution">
    <text evidence="3">The sequence shown here is derived from an EMBL/GenBank/DDBJ whole genome shotgun (WGS) entry which is preliminary data.</text>
</comment>
<reference evidence="3 4" key="1">
    <citation type="journal article" date="2013" name="BMC Genomics">
        <title>The miniature genome of a carnivorous plant Genlisea aurea contains a low number of genes and short non-coding sequences.</title>
        <authorList>
            <person name="Leushkin E.V."/>
            <person name="Sutormin R.A."/>
            <person name="Nabieva E.R."/>
            <person name="Penin A.A."/>
            <person name="Kondrashov A.S."/>
            <person name="Logacheva M.D."/>
        </authorList>
    </citation>
    <scope>NUCLEOTIDE SEQUENCE [LARGE SCALE GENOMIC DNA]</scope>
</reference>
<dbReference type="Gene3D" id="1.10.510.10">
    <property type="entry name" value="Transferase(Phosphotransferase) domain 1"/>
    <property type="match status" value="1"/>
</dbReference>
<proteinExistence type="inferred from homology"/>
<feature type="non-terminal residue" evidence="3">
    <location>
        <position position="233"/>
    </location>
</feature>
<dbReference type="AlphaFoldDB" id="S8DUM0"/>
<evidence type="ECO:0000259" key="2">
    <source>
        <dbReference type="PROSITE" id="PS50011"/>
    </source>
</evidence>
<feature type="domain" description="Protein kinase" evidence="2">
    <location>
        <begin position="1"/>
        <end position="229"/>
    </location>
</feature>
<dbReference type="InterPro" id="IPR000719">
    <property type="entry name" value="Prot_kinase_dom"/>
</dbReference>
<dbReference type="Pfam" id="PF00069">
    <property type="entry name" value="Pkinase"/>
    <property type="match status" value="1"/>
</dbReference>
<keyword evidence="4" id="KW-1185">Reference proteome</keyword>
<dbReference type="SMART" id="SM00220">
    <property type="entry name" value="S_TKc"/>
    <property type="match status" value="1"/>
</dbReference>
<dbReference type="OrthoDB" id="248923at2759"/>
<dbReference type="PROSITE" id="PS50011">
    <property type="entry name" value="PROTEIN_KINASE_DOM"/>
    <property type="match status" value="1"/>
</dbReference>
<dbReference type="GO" id="GO:0005524">
    <property type="term" value="F:ATP binding"/>
    <property type="evidence" value="ECO:0007669"/>
    <property type="project" value="InterPro"/>
</dbReference>
<accession>S8DUM0</accession>
<evidence type="ECO:0000313" key="4">
    <source>
        <dbReference type="Proteomes" id="UP000015453"/>
    </source>
</evidence>
<organism evidence="3 4">
    <name type="scientific">Genlisea aurea</name>
    <dbReference type="NCBI Taxonomy" id="192259"/>
    <lineage>
        <taxon>Eukaryota</taxon>
        <taxon>Viridiplantae</taxon>
        <taxon>Streptophyta</taxon>
        <taxon>Embryophyta</taxon>
        <taxon>Tracheophyta</taxon>
        <taxon>Spermatophyta</taxon>
        <taxon>Magnoliopsida</taxon>
        <taxon>eudicotyledons</taxon>
        <taxon>Gunneridae</taxon>
        <taxon>Pentapetalae</taxon>
        <taxon>asterids</taxon>
        <taxon>lamiids</taxon>
        <taxon>Lamiales</taxon>
        <taxon>Lentibulariaceae</taxon>
        <taxon>Genlisea</taxon>
    </lineage>
</organism>